<organism evidence="1 2">
    <name type="scientific">Candidatus Gottesmanbacteria bacterium RIFCSPHIGHO2_01_FULL_39_10</name>
    <dbReference type="NCBI Taxonomy" id="1798375"/>
    <lineage>
        <taxon>Bacteria</taxon>
        <taxon>Candidatus Gottesmaniibacteriota</taxon>
    </lineage>
</organism>
<dbReference type="AlphaFoldDB" id="A0A1F5ZN65"/>
<gene>
    <name evidence="1" type="ORF">A2773_01415</name>
</gene>
<evidence type="ECO:0000313" key="2">
    <source>
        <dbReference type="Proteomes" id="UP000177383"/>
    </source>
</evidence>
<reference evidence="1 2" key="1">
    <citation type="journal article" date="2016" name="Nat. Commun.">
        <title>Thousands of microbial genomes shed light on interconnected biogeochemical processes in an aquifer system.</title>
        <authorList>
            <person name="Anantharaman K."/>
            <person name="Brown C.T."/>
            <person name="Hug L.A."/>
            <person name="Sharon I."/>
            <person name="Castelle C.J."/>
            <person name="Probst A.J."/>
            <person name="Thomas B.C."/>
            <person name="Singh A."/>
            <person name="Wilkins M.J."/>
            <person name="Karaoz U."/>
            <person name="Brodie E.L."/>
            <person name="Williams K.H."/>
            <person name="Hubbard S.S."/>
            <person name="Banfield J.F."/>
        </authorList>
    </citation>
    <scope>NUCLEOTIDE SEQUENCE [LARGE SCALE GENOMIC DNA]</scope>
</reference>
<evidence type="ECO:0000313" key="1">
    <source>
        <dbReference type="EMBL" id="OGG13929.1"/>
    </source>
</evidence>
<protein>
    <submittedName>
        <fullName evidence="1">Uncharacterized protein</fullName>
    </submittedName>
</protein>
<proteinExistence type="predicted"/>
<comment type="caution">
    <text evidence="1">The sequence shown here is derived from an EMBL/GenBank/DDBJ whole genome shotgun (WGS) entry which is preliminary data.</text>
</comment>
<name>A0A1F5ZN65_9BACT</name>
<dbReference type="Proteomes" id="UP000177383">
    <property type="component" value="Unassembled WGS sequence"/>
</dbReference>
<sequence length="369" mass="39146">MASPEIDAVNTKLDAMDKRLGTIESRLPNPAAATTTPARSPVNYEEDFRRFSDALSARYAGEQIGTSKRDALLPVLAGVDQSISFPATGSIFTAPIGAGVEGPLLVGASRLLSRFISTKEHAINAWINIQNKGKGILGGIGNIIRAPARLMVNKAMEPGRDVDYVIRNKDRFNLLTPDYKEKALKTAVFAKTVADTVDSNGTLGWGNRALGILNKYREAGTMAPVLFKDLVENRAADKDTYAQNLLGNMQAAVEGKERGKYAKVVGASMLASIIPAAVTALGVDFVTGKTTALVSKGWDSLAAKVKPTLDTIGTNIGKALGTIGGWKDSLVATLTPSSAPVSINPDGGKYWSDLANQTLQSFQNAPQIQ</sequence>
<accession>A0A1F5ZN65</accession>
<dbReference type="EMBL" id="MFJE01000031">
    <property type="protein sequence ID" value="OGG13929.1"/>
    <property type="molecule type" value="Genomic_DNA"/>
</dbReference>